<dbReference type="AlphaFoldDB" id="A0A9W5MYJ1"/>
<feature type="transmembrane region" description="Helical" evidence="14">
    <location>
        <begin position="6"/>
        <end position="23"/>
    </location>
</feature>
<dbReference type="PANTHER" id="PTHR40255">
    <property type="entry name" value="UPF0093 MEMBRANE PROTEIN SLR1790"/>
    <property type="match status" value="1"/>
</dbReference>
<evidence type="ECO:0000313" key="16">
    <source>
        <dbReference type="EMBL" id="EFC51215.1"/>
    </source>
</evidence>
<reference evidence="16 17" key="1">
    <citation type="submission" date="2010-01" db="EMBL/GenBank/DDBJ databases">
        <authorList>
            <person name="Weinstock G."/>
            <person name="Sodergren E."/>
            <person name="Clifton S."/>
            <person name="Fulton L."/>
            <person name="Fulton B."/>
            <person name="Courtney L."/>
            <person name="Fronick C."/>
            <person name="Harrison M."/>
            <person name="Strong C."/>
            <person name="Farmer C."/>
            <person name="Delahaunty K."/>
            <person name="Markovic C."/>
            <person name="Hall O."/>
            <person name="Minx P."/>
            <person name="Tomlinson C."/>
            <person name="Mitreva M."/>
            <person name="Nelson J."/>
            <person name="Hou S."/>
            <person name="Wollam A."/>
            <person name="Pepin K.H."/>
            <person name="Johnson M."/>
            <person name="Bhonagiri V."/>
            <person name="Nash W.E."/>
            <person name="Warren W."/>
            <person name="Chinwalla A."/>
            <person name="Mardis E.R."/>
            <person name="Wilson R.K."/>
        </authorList>
    </citation>
    <scope>NUCLEOTIDE SEQUENCE [LARGE SCALE GENOMIC DNA]</scope>
    <source>
        <strain evidence="16 17">NJ9703</strain>
    </source>
</reference>
<dbReference type="Proteomes" id="UP000004621">
    <property type="component" value="Unassembled WGS sequence"/>
</dbReference>
<feature type="transmembrane region" description="Helical" evidence="14">
    <location>
        <begin position="118"/>
        <end position="136"/>
    </location>
</feature>
<keyword evidence="8 14" id="KW-0479">Metal-binding</keyword>
<comment type="catalytic activity">
    <reaction evidence="13 14 15">
        <text>protoporphyrinogen IX + 3 A = protoporphyrin IX + 3 AH2</text>
        <dbReference type="Rhea" id="RHEA:62000"/>
        <dbReference type="ChEBI" id="CHEBI:13193"/>
        <dbReference type="ChEBI" id="CHEBI:17499"/>
        <dbReference type="ChEBI" id="CHEBI:57306"/>
        <dbReference type="ChEBI" id="CHEBI:57307"/>
    </reaction>
</comment>
<dbReference type="GO" id="GO:0005886">
    <property type="term" value="C:plasma membrane"/>
    <property type="evidence" value="ECO:0007669"/>
    <property type="project" value="UniProtKB-SubCell"/>
</dbReference>
<evidence type="ECO:0000256" key="8">
    <source>
        <dbReference type="ARBA" id="ARBA00022723"/>
    </source>
</evidence>
<comment type="function">
    <text evidence="14 15">Catalyzes the oxidation of protoporphyrinogen IX to protoporphyrin IX.</text>
</comment>
<evidence type="ECO:0000256" key="11">
    <source>
        <dbReference type="ARBA" id="ARBA00023004"/>
    </source>
</evidence>
<keyword evidence="10 14" id="KW-0560">Oxidoreductase</keyword>
<evidence type="ECO:0000256" key="3">
    <source>
        <dbReference type="ARBA" id="ARBA00006501"/>
    </source>
</evidence>
<evidence type="ECO:0000256" key="12">
    <source>
        <dbReference type="ARBA" id="ARBA00023136"/>
    </source>
</evidence>
<evidence type="ECO:0000256" key="9">
    <source>
        <dbReference type="ARBA" id="ARBA00022989"/>
    </source>
</evidence>
<keyword evidence="11 14" id="KW-0408">Iron</keyword>
<dbReference type="HAMAP" id="MF_02239">
    <property type="entry name" value="HemJ"/>
    <property type="match status" value="1"/>
</dbReference>
<dbReference type="InterPro" id="IPR005265">
    <property type="entry name" value="HemJ-like"/>
</dbReference>
<dbReference type="PANTHER" id="PTHR40255:SF1">
    <property type="entry name" value="PROTOPORPHYRINOGEN IX OXIDASE"/>
    <property type="match status" value="1"/>
</dbReference>
<comment type="subcellular location">
    <subcellularLocation>
        <location evidence="1 14">Cell membrane</location>
        <topology evidence="1 14">Multi-pass membrane protein</topology>
    </subcellularLocation>
</comment>
<sequence>MYLWFKLLHIFFVISWFAGLFYLPRIYVNLAQLEPGSVEYVRLTDMSRRLYRFMSPLGWGTLIFGAAIGFVNNWWGNGWLAVKLLCGLLLLAYQLYCGLLLRRFQNGSNVYSHRWYRVFNELPVLMMVAALYMVVFKPF</sequence>
<proteinExistence type="inferred from homology"/>
<keyword evidence="6 14" id="KW-0349">Heme</keyword>
<evidence type="ECO:0000256" key="14">
    <source>
        <dbReference type="HAMAP-Rule" id="MF_02239"/>
    </source>
</evidence>
<gene>
    <name evidence="16" type="ORF">NEISUBOT_05387</name>
</gene>
<comment type="pathway">
    <text evidence="2 14 15">Porphyrin-containing compound metabolism; protoporphyrin-IX biosynthesis; protoporphyrin-IX from protoporphyrinogen-IX: step 1/1.</text>
</comment>
<keyword evidence="12 14" id="KW-0472">Membrane</keyword>
<evidence type="ECO:0000256" key="4">
    <source>
        <dbReference type="ARBA" id="ARBA00017504"/>
    </source>
</evidence>
<dbReference type="Pfam" id="PF03653">
    <property type="entry name" value="UPF0093"/>
    <property type="match status" value="1"/>
</dbReference>
<comment type="subunit">
    <text evidence="14">Homodimer.</text>
</comment>
<keyword evidence="9 14" id="KW-1133">Transmembrane helix</keyword>
<keyword evidence="5 14" id="KW-1003">Cell membrane</keyword>
<feature type="binding site" description="axial binding residue" evidence="14">
    <location>
        <position position="83"/>
    </location>
    <ligand>
        <name>heme</name>
        <dbReference type="ChEBI" id="CHEBI:30413"/>
    </ligand>
    <ligandPart>
        <name>Fe</name>
        <dbReference type="ChEBI" id="CHEBI:18248"/>
    </ligandPart>
</feature>
<evidence type="ECO:0000256" key="7">
    <source>
        <dbReference type="ARBA" id="ARBA00022692"/>
    </source>
</evidence>
<organism evidence="16 17">
    <name type="scientific">Neisseria subflava NJ9703</name>
    <dbReference type="NCBI Taxonomy" id="546268"/>
    <lineage>
        <taxon>Bacteria</taxon>
        <taxon>Pseudomonadati</taxon>
        <taxon>Pseudomonadota</taxon>
        <taxon>Betaproteobacteria</taxon>
        <taxon>Neisseriales</taxon>
        <taxon>Neisseriaceae</taxon>
        <taxon>Neisseria</taxon>
    </lineage>
</organism>
<keyword evidence="7 14" id="KW-0812">Transmembrane</keyword>
<evidence type="ECO:0000256" key="2">
    <source>
        <dbReference type="ARBA" id="ARBA00005073"/>
    </source>
</evidence>
<dbReference type="EC" id="1.3.99.-" evidence="14 15"/>
<evidence type="ECO:0000256" key="6">
    <source>
        <dbReference type="ARBA" id="ARBA00022617"/>
    </source>
</evidence>
<evidence type="ECO:0000313" key="17">
    <source>
        <dbReference type="Proteomes" id="UP000004621"/>
    </source>
</evidence>
<accession>A0A9W5MYJ1</accession>
<evidence type="ECO:0000256" key="5">
    <source>
        <dbReference type="ARBA" id="ARBA00022475"/>
    </source>
</evidence>
<evidence type="ECO:0000256" key="15">
    <source>
        <dbReference type="PIRNR" id="PIRNR004638"/>
    </source>
</evidence>
<comment type="cofactor">
    <cofactor evidence="14 15">
        <name>heme b</name>
        <dbReference type="ChEBI" id="CHEBI:60344"/>
    </cofactor>
    <text evidence="14 15">Binds 1 heme b (iron(II)-protoporphyrin IX) group per subunit.</text>
</comment>
<name>A0A9W5MYJ1_NEISU</name>
<comment type="caution">
    <text evidence="16">The sequence shown here is derived from an EMBL/GenBank/DDBJ whole genome shotgun (WGS) entry which is preliminary data.</text>
</comment>
<protein>
    <recommendedName>
        <fullName evidence="4 14">Protoporphyrinogen IX oxidase</fullName>
        <shortName evidence="14">PPO</shortName>
        <ecNumber evidence="14 15">1.3.99.-</ecNumber>
    </recommendedName>
</protein>
<evidence type="ECO:0000256" key="1">
    <source>
        <dbReference type="ARBA" id="ARBA00004651"/>
    </source>
</evidence>
<dbReference type="GO" id="GO:0046872">
    <property type="term" value="F:metal ion binding"/>
    <property type="evidence" value="ECO:0007669"/>
    <property type="project" value="UniProtKB-UniRule"/>
</dbReference>
<feature type="binding site" description="axial binding residue" evidence="14">
    <location>
        <position position="9"/>
    </location>
    <ligand>
        <name>heme</name>
        <dbReference type="ChEBI" id="CHEBI:30413"/>
    </ligand>
    <ligandPart>
        <name>Fe</name>
        <dbReference type="ChEBI" id="CHEBI:18248"/>
    </ligandPart>
</feature>
<dbReference type="EMBL" id="ACEO02000013">
    <property type="protein sequence ID" value="EFC51215.1"/>
    <property type="molecule type" value="Genomic_DNA"/>
</dbReference>
<dbReference type="GO" id="GO:0006782">
    <property type="term" value="P:protoporphyrinogen IX biosynthetic process"/>
    <property type="evidence" value="ECO:0007669"/>
    <property type="project" value="UniProtKB-UniRule"/>
</dbReference>
<comment type="similarity">
    <text evidence="3 14 15">Belongs to the HemJ family.</text>
</comment>
<dbReference type="RefSeq" id="WP_004520906.1">
    <property type="nucleotide sequence ID" value="NZ_ACEO02000013.1"/>
</dbReference>
<feature type="transmembrane region" description="Helical" evidence="14">
    <location>
        <begin position="77"/>
        <end position="97"/>
    </location>
</feature>
<dbReference type="PIRSF" id="PIRSF004638">
    <property type="entry name" value="UCP004638"/>
    <property type="match status" value="1"/>
</dbReference>
<evidence type="ECO:0000256" key="13">
    <source>
        <dbReference type="ARBA" id="ARBA00048390"/>
    </source>
</evidence>
<dbReference type="GO" id="GO:0070818">
    <property type="term" value="F:protoporphyrinogen oxidase activity"/>
    <property type="evidence" value="ECO:0007669"/>
    <property type="project" value="UniProtKB-UniRule"/>
</dbReference>
<evidence type="ECO:0000256" key="10">
    <source>
        <dbReference type="ARBA" id="ARBA00023002"/>
    </source>
</evidence>
<feature type="transmembrane region" description="Helical" evidence="14">
    <location>
        <begin position="50"/>
        <end position="71"/>
    </location>
</feature>